<dbReference type="InterPro" id="IPR052544">
    <property type="entry name" value="Bacteriocin_Proc_Enz"/>
</dbReference>
<evidence type="ECO:0000313" key="3">
    <source>
        <dbReference type="Proteomes" id="UP000321907"/>
    </source>
</evidence>
<keyword evidence="3" id="KW-1185">Reference proteome</keyword>
<dbReference type="PANTHER" id="PTHR43745:SF2">
    <property type="entry name" value="NITROREDUCTASE MJ1384-RELATED"/>
    <property type="match status" value="1"/>
</dbReference>
<evidence type="ECO:0000313" key="2">
    <source>
        <dbReference type="EMBL" id="TXF87112.1"/>
    </source>
</evidence>
<protein>
    <submittedName>
        <fullName evidence="2">SagB/ThcOx family dehydrogenase</fullName>
    </submittedName>
</protein>
<dbReference type="InterPro" id="IPR029479">
    <property type="entry name" value="Nitroreductase"/>
</dbReference>
<dbReference type="RefSeq" id="WP_147932284.1">
    <property type="nucleotide sequence ID" value="NZ_VOXD01000036.1"/>
</dbReference>
<sequence length="288" mass="32608">MTNLREIFREADTSPFGDVNVAQSLAMLYHENSKFDRFSQRKLGDKINAFYSPYLTKRSSQPYKCYPNAPRIDLSPYKDLAPEGANYFDLLANRSSTRSYDPRYKISIPELAVLLQQSYGVTRKQKIETEGVDGHVGFRQIPSPGGLYPLEIYVVNLRSQCEPGLYHFRPDTCELEFLKPGDHTEQLRKMIYAEPYINLPESGLVVLTTGIIERMAIKYGERGYRFMLHESGFVAMTMSLIAESLGLGSCMVGGYKDDQINEFLGVDGVFETVQNVLIIGKKQPCPLP</sequence>
<dbReference type="InterPro" id="IPR000415">
    <property type="entry name" value="Nitroreductase-like"/>
</dbReference>
<evidence type="ECO:0000259" key="1">
    <source>
        <dbReference type="Pfam" id="PF00881"/>
    </source>
</evidence>
<organism evidence="2 3">
    <name type="scientific">Neolewinella aurantiaca</name>
    <dbReference type="NCBI Taxonomy" id="2602767"/>
    <lineage>
        <taxon>Bacteria</taxon>
        <taxon>Pseudomonadati</taxon>
        <taxon>Bacteroidota</taxon>
        <taxon>Saprospiria</taxon>
        <taxon>Saprospirales</taxon>
        <taxon>Lewinellaceae</taxon>
        <taxon>Neolewinella</taxon>
    </lineage>
</organism>
<dbReference type="OrthoDB" id="9801593at2"/>
<dbReference type="Proteomes" id="UP000321907">
    <property type="component" value="Unassembled WGS sequence"/>
</dbReference>
<dbReference type="EMBL" id="VOXD01000036">
    <property type="protein sequence ID" value="TXF87112.1"/>
    <property type="molecule type" value="Genomic_DNA"/>
</dbReference>
<dbReference type="InterPro" id="IPR020051">
    <property type="entry name" value="SagB-type_dehydrogenase"/>
</dbReference>
<accession>A0A5C7F8X3</accession>
<dbReference type="Pfam" id="PF00881">
    <property type="entry name" value="Nitroreductase"/>
    <property type="match status" value="1"/>
</dbReference>
<comment type="caution">
    <text evidence="2">The sequence shown here is derived from an EMBL/GenBank/DDBJ whole genome shotgun (WGS) entry which is preliminary data.</text>
</comment>
<dbReference type="SUPFAM" id="SSF55469">
    <property type="entry name" value="FMN-dependent nitroreductase-like"/>
    <property type="match status" value="1"/>
</dbReference>
<dbReference type="PANTHER" id="PTHR43745">
    <property type="entry name" value="NITROREDUCTASE MJ1384-RELATED"/>
    <property type="match status" value="1"/>
</dbReference>
<dbReference type="GO" id="GO:0016491">
    <property type="term" value="F:oxidoreductase activity"/>
    <property type="evidence" value="ECO:0007669"/>
    <property type="project" value="InterPro"/>
</dbReference>
<feature type="domain" description="Nitroreductase" evidence="1">
    <location>
        <begin position="92"/>
        <end position="280"/>
    </location>
</feature>
<dbReference type="Gene3D" id="3.40.109.10">
    <property type="entry name" value="NADH Oxidase"/>
    <property type="match status" value="1"/>
</dbReference>
<dbReference type="CDD" id="cd02142">
    <property type="entry name" value="McbC_SagB-like_oxidoreductase"/>
    <property type="match status" value="1"/>
</dbReference>
<reference evidence="2 3" key="1">
    <citation type="submission" date="2019-08" db="EMBL/GenBank/DDBJ databases">
        <title>Lewinella sp. strain SSH13 Genome sequencing and assembly.</title>
        <authorList>
            <person name="Kim I."/>
        </authorList>
    </citation>
    <scope>NUCLEOTIDE SEQUENCE [LARGE SCALE GENOMIC DNA]</scope>
    <source>
        <strain evidence="2 3">SSH13</strain>
    </source>
</reference>
<gene>
    <name evidence="2" type="ORF">FUA23_18645</name>
</gene>
<dbReference type="NCBIfam" id="TIGR03605">
    <property type="entry name" value="antibiot_sagB"/>
    <property type="match status" value="1"/>
</dbReference>
<proteinExistence type="predicted"/>
<dbReference type="AlphaFoldDB" id="A0A5C7F8X3"/>
<name>A0A5C7F8X3_9BACT</name>